<evidence type="ECO:0000313" key="2">
    <source>
        <dbReference type="EMBL" id="CAL1607981.1"/>
    </source>
</evidence>
<protein>
    <submittedName>
        <fullName evidence="2">Uncharacterized protein</fullName>
    </submittedName>
</protein>
<dbReference type="AlphaFoldDB" id="A0AAV2M403"/>
<gene>
    <name evidence="2" type="ORF">KC01_LOCUS34980</name>
</gene>
<sequence>MRAFEMFLLNLPWLLWNFTSISRSARSRGDPPDTTRGWLGWNHAVVEKAVVEKAVVEKAVVEKAVVEPAVVEKASVEKAVEEEAVEEEAVVVEAHMA</sequence>
<organism evidence="2 3">
    <name type="scientific">Knipowitschia caucasica</name>
    <name type="common">Caucasian dwarf goby</name>
    <name type="synonym">Pomatoschistus caucasicus</name>
    <dbReference type="NCBI Taxonomy" id="637954"/>
    <lineage>
        <taxon>Eukaryota</taxon>
        <taxon>Metazoa</taxon>
        <taxon>Chordata</taxon>
        <taxon>Craniata</taxon>
        <taxon>Vertebrata</taxon>
        <taxon>Euteleostomi</taxon>
        <taxon>Actinopterygii</taxon>
        <taxon>Neopterygii</taxon>
        <taxon>Teleostei</taxon>
        <taxon>Neoteleostei</taxon>
        <taxon>Acanthomorphata</taxon>
        <taxon>Gobiaria</taxon>
        <taxon>Gobiiformes</taxon>
        <taxon>Gobioidei</taxon>
        <taxon>Gobiidae</taxon>
        <taxon>Gobiinae</taxon>
        <taxon>Knipowitschia</taxon>
    </lineage>
</organism>
<dbReference type="Proteomes" id="UP001497482">
    <property type="component" value="Chromosome 6"/>
</dbReference>
<feature type="signal peptide" evidence="1">
    <location>
        <begin position="1"/>
        <end position="29"/>
    </location>
</feature>
<feature type="chain" id="PRO_5043651650" evidence="1">
    <location>
        <begin position="30"/>
        <end position="97"/>
    </location>
</feature>
<name>A0AAV2M403_KNICA</name>
<evidence type="ECO:0000256" key="1">
    <source>
        <dbReference type="SAM" id="SignalP"/>
    </source>
</evidence>
<keyword evidence="1" id="KW-0732">Signal</keyword>
<reference evidence="2 3" key="1">
    <citation type="submission" date="2024-04" db="EMBL/GenBank/DDBJ databases">
        <authorList>
            <person name="Waldvogel A.-M."/>
            <person name="Schoenle A."/>
        </authorList>
    </citation>
    <scope>NUCLEOTIDE SEQUENCE [LARGE SCALE GENOMIC DNA]</scope>
</reference>
<evidence type="ECO:0000313" key="3">
    <source>
        <dbReference type="Proteomes" id="UP001497482"/>
    </source>
</evidence>
<accession>A0AAV2M403</accession>
<proteinExistence type="predicted"/>
<keyword evidence="3" id="KW-1185">Reference proteome</keyword>
<dbReference type="EMBL" id="OZ035828">
    <property type="protein sequence ID" value="CAL1607981.1"/>
    <property type="molecule type" value="Genomic_DNA"/>
</dbReference>